<reference evidence="1" key="1">
    <citation type="submission" date="2023-09" db="EMBL/GenBank/DDBJ databases">
        <title>Undibacterium sp. 20NA77.5 isolated from freshwater.</title>
        <authorList>
            <person name="Le V."/>
            <person name="Ko S.-R."/>
            <person name="Ahn C.-Y."/>
            <person name="Oh H.-M."/>
        </authorList>
    </citation>
    <scope>NUCLEOTIDE SEQUENCE</scope>
    <source>
        <strain evidence="1">20NA77.5</strain>
    </source>
</reference>
<accession>A0ABY9RKL3</accession>
<organism evidence="1 2">
    <name type="scientific">Undibacterium cyanobacteriorum</name>
    <dbReference type="NCBI Taxonomy" id="3073561"/>
    <lineage>
        <taxon>Bacteria</taxon>
        <taxon>Pseudomonadati</taxon>
        <taxon>Pseudomonadota</taxon>
        <taxon>Betaproteobacteria</taxon>
        <taxon>Burkholderiales</taxon>
        <taxon>Oxalobacteraceae</taxon>
        <taxon>Undibacterium</taxon>
    </lineage>
</organism>
<protein>
    <submittedName>
        <fullName evidence="1">Uncharacterized protein</fullName>
    </submittedName>
</protein>
<name>A0ABY9RKL3_9BURK</name>
<dbReference type="Proteomes" id="UP001181355">
    <property type="component" value="Chromosome"/>
</dbReference>
<evidence type="ECO:0000313" key="1">
    <source>
        <dbReference type="EMBL" id="WMW81737.1"/>
    </source>
</evidence>
<dbReference type="RefSeq" id="WP_309483215.1">
    <property type="nucleotide sequence ID" value="NZ_CP133720.1"/>
</dbReference>
<gene>
    <name evidence="1" type="ORF">RF679_05510</name>
</gene>
<keyword evidence="2" id="KW-1185">Reference proteome</keyword>
<sequence length="61" mass="6948">MEKRTEEKWKASKENRISSEDLAAIIIDALLDVGIVKKTDVQRALEIAMDKIDGRKELGDY</sequence>
<proteinExistence type="predicted"/>
<evidence type="ECO:0000313" key="2">
    <source>
        <dbReference type="Proteomes" id="UP001181355"/>
    </source>
</evidence>
<dbReference type="EMBL" id="CP133720">
    <property type="protein sequence ID" value="WMW81737.1"/>
    <property type="molecule type" value="Genomic_DNA"/>
</dbReference>